<evidence type="ECO:0000313" key="9">
    <source>
        <dbReference type="EMBL" id="KKP88698.1"/>
    </source>
</evidence>
<dbReference type="Pfam" id="PF21175">
    <property type="entry name" value="RecR_C"/>
    <property type="match status" value="1"/>
</dbReference>
<evidence type="ECO:0000256" key="7">
    <source>
        <dbReference type="HAMAP-Rule" id="MF_00017"/>
    </source>
</evidence>
<dbReference type="Pfam" id="PF13662">
    <property type="entry name" value="Toprim_4"/>
    <property type="match status" value="1"/>
</dbReference>
<evidence type="ECO:0000256" key="2">
    <source>
        <dbReference type="ARBA" id="ARBA00022763"/>
    </source>
</evidence>
<name>A0A0G0D617_9BACT</name>
<evidence type="ECO:0000256" key="3">
    <source>
        <dbReference type="ARBA" id="ARBA00022771"/>
    </source>
</evidence>
<proteinExistence type="inferred from homology"/>
<comment type="similarity">
    <text evidence="7">Belongs to the RecR family.</text>
</comment>
<protein>
    <recommendedName>
        <fullName evidence="7">Recombination protein RecR</fullName>
    </recommendedName>
</protein>
<keyword evidence="1 7" id="KW-0479">Metal-binding</keyword>
<dbReference type="PROSITE" id="PS50880">
    <property type="entry name" value="TOPRIM"/>
    <property type="match status" value="1"/>
</dbReference>
<accession>A0A0G0D617</accession>
<dbReference type="AlphaFoldDB" id="A0A0G0D617"/>
<dbReference type="InterPro" id="IPR023627">
    <property type="entry name" value="Rcmb_RecR"/>
</dbReference>
<comment type="function">
    <text evidence="7">May play a role in DNA repair. It seems to be involved in an RecBC-independent recombinational process of DNA repair. It may act with RecF and RecO.</text>
</comment>
<evidence type="ECO:0000256" key="4">
    <source>
        <dbReference type="ARBA" id="ARBA00022833"/>
    </source>
</evidence>
<dbReference type="PANTHER" id="PTHR30446:SF0">
    <property type="entry name" value="RECOMBINATION PROTEIN RECR"/>
    <property type="match status" value="1"/>
</dbReference>
<comment type="caution">
    <text evidence="9">The sequence shown here is derived from an EMBL/GenBank/DDBJ whole genome shotgun (WGS) entry which is preliminary data.</text>
</comment>
<sequence>MSRNPTYSENLSKMILDLKKEVGQCKECFRFFILNNKKEKLCDICANVNKDSSTLMIVEKDSDLESIKKSRVYHGKYFILGGLVPIVEKTTKSRIRIEELKQKISKNPSLKEIILAFSLSPQGDHTDSYVREQLKETVEKQNIKISSLGKGLSTGTELEYSDNDTLKNALKNRQ</sequence>
<dbReference type="Gene3D" id="3.40.1360.10">
    <property type="match status" value="1"/>
</dbReference>
<keyword evidence="5 7" id="KW-0233">DNA recombination</keyword>
<dbReference type="GO" id="GO:0008270">
    <property type="term" value="F:zinc ion binding"/>
    <property type="evidence" value="ECO:0007669"/>
    <property type="project" value="UniProtKB-KW"/>
</dbReference>
<comment type="caution">
    <text evidence="7">Lacks conserved residue(s) required for the propagation of feature annotation.</text>
</comment>
<dbReference type="SUPFAM" id="SSF111304">
    <property type="entry name" value="Recombination protein RecR"/>
    <property type="match status" value="1"/>
</dbReference>
<dbReference type="HAMAP" id="MF_00017">
    <property type="entry name" value="RecR"/>
    <property type="match status" value="1"/>
</dbReference>
<dbReference type="GO" id="GO:0003677">
    <property type="term" value="F:DNA binding"/>
    <property type="evidence" value="ECO:0007669"/>
    <property type="project" value="UniProtKB-UniRule"/>
</dbReference>
<dbReference type="PANTHER" id="PTHR30446">
    <property type="entry name" value="RECOMBINATION PROTEIN RECR"/>
    <property type="match status" value="1"/>
</dbReference>
<feature type="domain" description="Toprim" evidence="8">
    <location>
        <begin position="53"/>
        <end position="153"/>
    </location>
</feature>
<dbReference type="EMBL" id="LBQZ01000014">
    <property type="protein sequence ID" value="KKP88698.1"/>
    <property type="molecule type" value="Genomic_DNA"/>
</dbReference>
<keyword evidence="3 7" id="KW-0863">Zinc-finger</keyword>
<reference evidence="9 10" key="1">
    <citation type="journal article" date="2015" name="Nature">
        <title>rRNA introns, odd ribosomes, and small enigmatic genomes across a large radiation of phyla.</title>
        <authorList>
            <person name="Brown C.T."/>
            <person name="Hug L.A."/>
            <person name="Thomas B.C."/>
            <person name="Sharon I."/>
            <person name="Castelle C.J."/>
            <person name="Singh A."/>
            <person name="Wilkins M.J."/>
            <person name="Williams K.H."/>
            <person name="Banfield J.F."/>
        </authorList>
    </citation>
    <scope>NUCLEOTIDE SEQUENCE [LARGE SCALE GENOMIC DNA]</scope>
</reference>
<dbReference type="InterPro" id="IPR000093">
    <property type="entry name" value="DNA_Rcmb_RecR"/>
</dbReference>
<dbReference type="GO" id="GO:0006281">
    <property type="term" value="P:DNA repair"/>
    <property type="evidence" value="ECO:0007669"/>
    <property type="project" value="UniProtKB-UniRule"/>
</dbReference>
<keyword evidence="6 7" id="KW-0234">DNA repair</keyword>
<evidence type="ECO:0000256" key="6">
    <source>
        <dbReference type="ARBA" id="ARBA00023204"/>
    </source>
</evidence>
<dbReference type="GO" id="GO:0006310">
    <property type="term" value="P:DNA recombination"/>
    <property type="evidence" value="ECO:0007669"/>
    <property type="project" value="UniProtKB-UniRule"/>
</dbReference>
<keyword evidence="4 7" id="KW-0862">Zinc</keyword>
<keyword evidence="2 7" id="KW-0227">DNA damage</keyword>
<dbReference type="InterPro" id="IPR006171">
    <property type="entry name" value="TOPRIM_dom"/>
</dbReference>
<evidence type="ECO:0000259" key="8">
    <source>
        <dbReference type="PROSITE" id="PS50880"/>
    </source>
</evidence>
<evidence type="ECO:0000313" key="10">
    <source>
        <dbReference type="Proteomes" id="UP000034798"/>
    </source>
</evidence>
<gene>
    <name evidence="7" type="primary">recR</name>
    <name evidence="9" type="ORF">UR91_C0014G0004</name>
</gene>
<evidence type="ECO:0000256" key="5">
    <source>
        <dbReference type="ARBA" id="ARBA00023172"/>
    </source>
</evidence>
<organism evidence="9 10">
    <name type="scientific">Candidatus Nomurabacteria bacterium GW2011_GWC2_35_8</name>
    <dbReference type="NCBI Taxonomy" id="1618752"/>
    <lineage>
        <taxon>Bacteria</taxon>
        <taxon>Candidatus Nomuraibacteriota</taxon>
    </lineage>
</organism>
<dbReference type="Proteomes" id="UP000034798">
    <property type="component" value="Unassembled WGS sequence"/>
</dbReference>
<evidence type="ECO:0000256" key="1">
    <source>
        <dbReference type="ARBA" id="ARBA00022723"/>
    </source>
</evidence>